<keyword evidence="3" id="KW-1185">Reference proteome</keyword>
<evidence type="ECO:0000313" key="2">
    <source>
        <dbReference type="EMBL" id="MCU9594356.1"/>
    </source>
</evidence>
<evidence type="ECO:0000259" key="1">
    <source>
        <dbReference type="Pfam" id="PF13751"/>
    </source>
</evidence>
<gene>
    <name evidence="2" type="ORF">OEV82_07795</name>
</gene>
<feature type="non-terminal residue" evidence="2">
    <location>
        <position position="1"/>
    </location>
</feature>
<dbReference type="RefSeq" id="WP_263061516.1">
    <property type="nucleotide sequence ID" value="NZ_JAOUSE010000018.1"/>
</dbReference>
<dbReference type="InterPro" id="IPR025668">
    <property type="entry name" value="Tnp_DDE_dom"/>
</dbReference>
<evidence type="ECO:0000313" key="3">
    <source>
        <dbReference type="Proteomes" id="UP001208656"/>
    </source>
</evidence>
<accession>A0ABT2WFX2</accession>
<dbReference type="Pfam" id="PF13751">
    <property type="entry name" value="DDE_Tnp_1_6"/>
    <property type="match status" value="1"/>
</dbReference>
<sequence length="123" mass="14203">RKVYWNPIYEEIKAKTKAALDDEQKATLYAKRKVDVESVFGNIKGNLSFTRFRLRGIEKVETEFGIVALAHNLLKFVGNIKLFSGKCKKSELRNTRISQFRSFFGDLLDSPYINHRFLINGDA</sequence>
<feature type="domain" description="Transposase DDE" evidence="1">
    <location>
        <begin position="1"/>
        <end position="76"/>
    </location>
</feature>
<name>A0ABT2WFX2_9BACI</name>
<reference evidence="2 3" key="1">
    <citation type="submission" date="2022-10" db="EMBL/GenBank/DDBJ databases">
        <title>Description of Fervidibacillus gen. nov. in the family Fervidibacillaceae fam. nov. with two species, Fervidibacillus albus sp. nov., and Fervidibacillus halotolerans sp. nov., isolated from tidal flat sediments.</title>
        <authorList>
            <person name="Kwon K.K."/>
            <person name="Yang S.-H."/>
        </authorList>
    </citation>
    <scope>NUCLEOTIDE SEQUENCE [LARGE SCALE GENOMIC DNA]</scope>
    <source>
        <strain evidence="2 3">DSM 23332</strain>
    </source>
</reference>
<dbReference type="Proteomes" id="UP001208656">
    <property type="component" value="Unassembled WGS sequence"/>
</dbReference>
<proteinExistence type="predicted"/>
<comment type="caution">
    <text evidence="2">The sequence shown here is derived from an EMBL/GenBank/DDBJ whole genome shotgun (WGS) entry which is preliminary data.</text>
</comment>
<dbReference type="EMBL" id="JAOUSE010000018">
    <property type="protein sequence ID" value="MCU9594356.1"/>
    <property type="molecule type" value="Genomic_DNA"/>
</dbReference>
<protein>
    <submittedName>
        <fullName evidence="2">Transposase</fullName>
    </submittedName>
</protein>
<organism evidence="2 3">
    <name type="scientific">Pallidibacillus thermolactis</name>
    <dbReference type="NCBI Taxonomy" id="251051"/>
    <lineage>
        <taxon>Bacteria</taxon>
        <taxon>Bacillati</taxon>
        <taxon>Bacillota</taxon>
        <taxon>Bacilli</taxon>
        <taxon>Bacillales</taxon>
        <taxon>Bacillaceae</taxon>
        <taxon>Pallidibacillus</taxon>
    </lineage>
</organism>
<dbReference type="PANTHER" id="PTHR33408">
    <property type="entry name" value="TRANSPOSASE"/>
    <property type="match status" value="1"/>
</dbReference>